<dbReference type="GO" id="GO:0008168">
    <property type="term" value="F:methyltransferase activity"/>
    <property type="evidence" value="ECO:0007669"/>
    <property type="project" value="UniProtKB-KW"/>
</dbReference>
<dbReference type="SUPFAM" id="SSF75217">
    <property type="entry name" value="alpha/beta knot"/>
    <property type="match status" value="1"/>
</dbReference>
<reference evidence="2 3" key="1">
    <citation type="journal article" date="2018" name="Mol. Biol. Evol.">
        <title>Analysis of the draft genome of the red seaweed Gracilariopsis chorda provides insights into genome size evolution in Rhodophyta.</title>
        <authorList>
            <person name="Lee J."/>
            <person name="Yang E.C."/>
            <person name="Graf L."/>
            <person name="Yang J.H."/>
            <person name="Qiu H."/>
            <person name="Zel Zion U."/>
            <person name="Chan C.X."/>
            <person name="Stephens T.G."/>
            <person name="Weber A.P.M."/>
            <person name="Boo G.H."/>
            <person name="Boo S.M."/>
            <person name="Kim K.M."/>
            <person name="Shin Y."/>
            <person name="Jung M."/>
            <person name="Lee S.J."/>
            <person name="Yim H.S."/>
            <person name="Lee J.H."/>
            <person name="Bhattacharya D."/>
            <person name="Yoon H.S."/>
        </authorList>
    </citation>
    <scope>NUCLEOTIDE SEQUENCE [LARGE SCALE GENOMIC DNA]</scope>
    <source>
        <strain evidence="2 3">SKKU-2015</strain>
        <tissue evidence="2">Whole body</tissue>
    </source>
</reference>
<evidence type="ECO:0000256" key="1">
    <source>
        <dbReference type="ARBA" id="ARBA00009841"/>
    </source>
</evidence>
<dbReference type="InterPro" id="IPR029028">
    <property type="entry name" value="Alpha/beta_knot_MTases"/>
</dbReference>
<evidence type="ECO:0000313" key="2">
    <source>
        <dbReference type="EMBL" id="PXF41386.1"/>
    </source>
</evidence>
<accession>A0A2V3IH04</accession>
<dbReference type="EMBL" id="NBIV01000218">
    <property type="protein sequence ID" value="PXF41386.1"/>
    <property type="molecule type" value="Genomic_DNA"/>
</dbReference>
<proteinExistence type="inferred from homology"/>
<keyword evidence="2" id="KW-0808">Transferase</keyword>
<dbReference type="CDD" id="cd18086">
    <property type="entry name" value="HsC9orf114-like"/>
    <property type="match status" value="1"/>
</dbReference>
<dbReference type="Proteomes" id="UP000247409">
    <property type="component" value="Unassembled WGS sequence"/>
</dbReference>
<keyword evidence="2" id="KW-0489">Methyltransferase</keyword>
<organism evidence="2 3">
    <name type="scientific">Gracilariopsis chorda</name>
    <dbReference type="NCBI Taxonomy" id="448386"/>
    <lineage>
        <taxon>Eukaryota</taxon>
        <taxon>Rhodophyta</taxon>
        <taxon>Florideophyceae</taxon>
        <taxon>Rhodymeniophycidae</taxon>
        <taxon>Gracilariales</taxon>
        <taxon>Gracilariaceae</taxon>
        <taxon>Gracilariopsis</taxon>
    </lineage>
</organism>
<dbReference type="Gene3D" id="2.40.50.140">
    <property type="entry name" value="Nucleic acid-binding proteins"/>
    <property type="match status" value="1"/>
</dbReference>
<comment type="caution">
    <text evidence="2">The sequence shown here is derived from an EMBL/GenBank/DDBJ whole genome shotgun (WGS) entry which is preliminary data.</text>
</comment>
<sequence length="344" mass="37876">MPAQPPSNPTPPLPSPRTVSIALPSSILLNAQSSELRIYLAGQIARAAAIYKVHELVIFDEQVAQPSRRAKLPDNPSAFFKLVLDYLETPQYLRKHLFPVSPHLRLVGLLNPLALPTHVARTDVVRWRDGVALNRTHQRVHASSSPPTRYVDVGLSRLVELDTPVPPGTRVTVDMEPSGHDYDAVPGKYLFGKLASPHQRAAEQLYCGYQVRTAKCLSQVFTNSLVCDNYDLVIGTSERGTPINNFQHTSALSNFKNLLLVFGGVQGLEHSVIGDTQLEQLNISPTASLPSQHQAEQNHNNVADLFDFYINTCPDQGSRTIRTEEAVLISLAALQPFINPTSNT</sequence>
<dbReference type="Pfam" id="PF02598">
    <property type="entry name" value="Methyltrn_RNA_3"/>
    <property type="match status" value="1"/>
</dbReference>
<dbReference type="GO" id="GO:0032259">
    <property type="term" value="P:methylation"/>
    <property type="evidence" value="ECO:0007669"/>
    <property type="project" value="UniProtKB-KW"/>
</dbReference>
<dbReference type="InterPro" id="IPR003750">
    <property type="entry name" value="Put_MeTrfase-C9orf114-like"/>
</dbReference>
<dbReference type="PANTHER" id="PTHR12150">
    <property type="entry name" value="CLASS IV SAM-BINDING METHYLTRANSFERASE-RELATED"/>
    <property type="match status" value="1"/>
</dbReference>
<gene>
    <name evidence="2" type="ORF">BWQ96_08884</name>
</gene>
<dbReference type="PANTHER" id="PTHR12150:SF13">
    <property type="entry name" value="METHYLTRANSFERASE C9ORF114-RELATED"/>
    <property type="match status" value="1"/>
</dbReference>
<dbReference type="OrthoDB" id="361029at2759"/>
<dbReference type="InterPro" id="IPR029026">
    <property type="entry name" value="tRNA_m1G_MTases_N"/>
</dbReference>
<dbReference type="InterPro" id="IPR012340">
    <property type="entry name" value="NA-bd_OB-fold"/>
</dbReference>
<protein>
    <submittedName>
        <fullName evidence="2">Putative methyltransferase</fullName>
    </submittedName>
</protein>
<dbReference type="STRING" id="448386.A0A2V3IH04"/>
<keyword evidence="3" id="KW-1185">Reference proteome</keyword>
<dbReference type="Gene3D" id="3.40.1280.10">
    <property type="match status" value="1"/>
</dbReference>
<comment type="similarity">
    <text evidence="1">Belongs to the class IV-like SAM-binding methyltransferase superfamily.</text>
</comment>
<evidence type="ECO:0000313" key="3">
    <source>
        <dbReference type="Proteomes" id="UP000247409"/>
    </source>
</evidence>
<name>A0A2V3IH04_9FLOR</name>
<dbReference type="SUPFAM" id="SSF50249">
    <property type="entry name" value="Nucleic acid-binding proteins"/>
    <property type="match status" value="1"/>
</dbReference>
<dbReference type="AlphaFoldDB" id="A0A2V3IH04"/>